<evidence type="ECO:0000256" key="3">
    <source>
        <dbReference type="HAMAP-Rule" id="MF_01124"/>
    </source>
</evidence>
<dbReference type="Pfam" id="PF05389">
    <property type="entry name" value="MecA"/>
    <property type="match status" value="1"/>
</dbReference>
<dbReference type="RefSeq" id="WP_029280203.1">
    <property type="nucleotide sequence ID" value="NZ_CANLZQ010000004.1"/>
</dbReference>
<dbReference type="EMBL" id="JNVC02000004">
    <property type="protein sequence ID" value="KEZ53075.1"/>
    <property type="molecule type" value="Genomic_DNA"/>
</dbReference>
<protein>
    <recommendedName>
        <fullName evidence="3">Adapter protein MecA</fullName>
    </recommendedName>
</protein>
<dbReference type="PANTHER" id="PTHR39161">
    <property type="entry name" value="ADAPTER PROTEIN MECA"/>
    <property type="match status" value="1"/>
</dbReference>
<dbReference type="GO" id="GO:0030674">
    <property type="term" value="F:protein-macromolecule adaptor activity"/>
    <property type="evidence" value="ECO:0007669"/>
    <property type="project" value="UniProtKB-UniRule"/>
</dbReference>
<keyword evidence="3" id="KW-0178">Competence</keyword>
<name>A0A084H0G3_METID</name>
<comment type="caution">
    <text evidence="4">The sequence shown here is derived from an EMBL/GenBank/DDBJ whole genome shotgun (WGS) entry which is preliminary data.</text>
</comment>
<accession>A0A084H0G3</accession>
<dbReference type="GO" id="GO:0045808">
    <property type="term" value="P:negative regulation of establishment of competence for transformation"/>
    <property type="evidence" value="ECO:0007669"/>
    <property type="project" value="UniProtKB-UniRule"/>
</dbReference>
<dbReference type="NCBIfam" id="NF002781">
    <property type="entry name" value="PRK02899.1"/>
    <property type="match status" value="1"/>
</dbReference>
<reference evidence="4 5" key="1">
    <citation type="journal article" date="2005" name="Int. J. Syst. Evol. Microbiol.">
        <title>Bacillus cibi sp. nov., isolated from jeotgal, a traditional Korean fermented seafood.</title>
        <authorList>
            <person name="Yoon J.H."/>
            <person name="Lee C.H."/>
            <person name="Oh T.K."/>
        </authorList>
    </citation>
    <scope>NUCLEOTIDE SEQUENCE [LARGE SCALE GENOMIC DNA]</scope>
    <source>
        <strain evidence="4 5">DSM 16189</strain>
    </source>
</reference>
<comment type="subunit">
    <text evidence="2 3">Homodimer.</text>
</comment>
<dbReference type="STRING" id="246786.GS18_0209715"/>
<keyword evidence="5" id="KW-1185">Reference proteome</keyword>
<evidence type="ECO:0000256" key="2">
    <source>
        <dbReference type="ARBA" id="ARBA00011738"/>
    </source>
</evidence>
<comment type="function">
    <text evidence="3">Enables the recognition and targeting of unfolded and aggregated proteins to the ClpC protease or to other proteins involved in proteolysis. Acts negatively in the development of competence by binding ComK and recruiting it to the ClpCP protease. When overexpressed, inhibits sporulation. Also involved in Spx degradation by ClpC.</text>
</comment>
<dbReference type="InterPro" id="IPR038471">
    <property type="entry name" value="MecA_C_sf"/>
</dbReference>
<dbReference type="GO" id="GO:0042174">
    <property type="term" value="P:negative regulation of sporulation resulting in formation of a cellular spore"/>
    <property type="evidence" value="ECO:0007669"/>
    <property type="project" value="UniProtKB-UniRule"/>
</dbReference>
<evidence type="ECO:0000313" key="4">
    <source>
        <dbReference type="EMBL" id="KEZ53075.1"/>
    </source>
</evidence>
<evidence type="ECO:0000313" key="5">
    <source>
        <dbReference type="Proteomes" id="UP000028549"/>
    </source>
</evidence>
<dbReference type="Gene3D" id="3.30.70.1950">
    <property type="match status" value="1"/>
</dbReference>
<gene>
    <name evidence="3" type="primary">mecA</name>
    <name evidence="4" type="ORF">GS18_0209715</name>
</gene>
<evidence type="ECO:0000256" key="1">
    <source>
        <dbReference type="ARBA" id="ARBA00005397"/>
    </source>
</evidence>
<comment type="similarity">
    <text evidence="1 3">Belongs to the MecA family.</text>
</comment>
<dbReference type="InterPro" id="IPR008681">
    <property type="entry name" value="Neg-reg_MecA"/>
</dbReference>
<dbReference type="HAMAP" id="MF_01124">
    <property type="entry name" value="MecA"/>
    <property type="match status" value="1"/>
</dbReference>
<organism evidence="4 5">
    <name type="scientific">Metabacillus indicus</name>
    <name type="common">Bacillus indicus</name>
    <dbReference type="NCBI Taxonomy" id="246786"/>
    <lineage>
        <taxon>Bacteria</taxon>
        <taxon>Bacillati</taxon>
        <taxon>Bacillota</taxon>
        <taxon>Bacilli</taxon>
        <taxon>Bacillales</taxon>
        <taxon>Bacillaceae</taxon>
        <taxon>Metabacillus</taxon>
    </lineage>
</organism>
<dbReference type="GO" id="GO:0030420">
    <property type="term" value="P:establishment of competence for transformation"/>
    <property type="evidence" value="ECO:0007669"/>
    <property type="project" value="UniProtKB-KW"/>
</dbReference>
<proteinExistence type="inferred from homology"/>
<dbReference type="AlphaFoldDB" id="A0A084H0G3"/>
<sequence length="200" mass="23604">MRLERLNYNKIKIFLTIDDLMDRGLTKEDLWKDSLKVHQLFREMMDEASEELGFEASGPIAVEVYSLQAQGMVIIVTKNHEEEESDEDYADDYIEMQVKLDQNCDIVYEFHEFEDIIQLTNALYSQGLKEGTVYSYQNRFFLILDEHQPIHVDTLVSIIAEYGNPSMISIHYLHEYGKCLLEDFAVEKLYSYYWKKNPQS</sequence>
<dbReference type="OrthoDB" id="2085234at2"/>
<keyword evidence="3" id="KW-0749">Sporulation</keyword>
<dbReference type="PANTHER" id="PTHR39161:SF2">
    <property type="entry name" value="ADAPTER PROTEIN MECA 2"/>
    <property type="match status" value="1"/>
</dbReference>
<dbReference type="PIRSF" id="PIRSF029008">
    <property type="entry name" value="MecA"/>
    <property type="match status" value="1"/>
</dbReference>
<dbReference type="Proteomes" id="UP000028549">
    <property type="component" value="Unassembled WGS sequence"/>
</dbReference>
<dbReference type="GO" id="GO:0030435">
    <property type="term" value="P:sporulation resulting in formation of a cellular spore"/>
    <property type="evidence" value="ECO:0007669"/>
    <property type="project" value="UniProtKB-KW"/>
</dbReference>
<comment type="domain">
    <text evidence="3">The N-terminal domain has binding sites for ComK and probably for unfolded/aggregated proteins; the C-terminal domain interacts with ClpC.</text>
</comment>